<dbReference type="STRING" id="1817768.A3A87_03020"/>
<name>A0A1F6U607_9PROT</name>
<reference evidence="1 2" key="1">
    <citation type="journal article" date="2016" name="Nat. Commun.">
        <title>Thousands of microbial genomes shed light on interconnected biogeochemical processes in an aquifer system.</title>
        <authorList>
            <person name="Anantharaman K."/>
            <person name="Brown C.T."/>
            <person name="Hug L.A."/>
            <person name="Sharon I."/>
            <person name="Castelle C.J."/>
            <person name="Probst A.J."/>
            <person name="Thomas B.C."/>
            <person name="Singh A."/>
            <person name="Wilkins M.J."/>
            <person name="Karaoz U."/>
            <person name="Brodie E.L."/>
            <person name="Williams K.H."/>
            <person name="Hubbard S.S."/>
            <person name="Banfield J.F."/>
        </authorList>
    </citation>
    <scope>NUCLEOTIDE SEQUENCE [LARGE SCALE GENOMIC DNA]</scope>
</reference>
<protein>
    <submittedName>
        <fullName evidence="1">Uncharacterized protein</fullName>
    </submittedName>
</protein>
<dbReference type="Proteomes" id="UP000179037">
    <property type="component" value="Unassembled WGS sequence"/>
</dbReference>
<proteinExistence type="predicted"/>
<dbReference type="AlphaFoldDB" id="A0A1F6U607"/>
<dbReference type="Gene3D" id="3.40.1260.10">
    <property type="entry name" value="DsrEFH-like"/>
    <property type="match status" value="1"/>
</dbReference>
<dbReference type="EMBL" id="MFTC01000006">
    <property type="protein sequence ID" value="OGI52816.1"/>
    <property type="molecule type" value="Genomic_DNA"/>
</dbReference>
<sequence>MRADSHRTGIALVLHGPEIEIFAKRNYSRFQRTVDQAARLDAEHIIEIKMCRTEMRNRGIKEEDVPAFIEFVPYGPDEEERLRREGYVYL</sequence>
<organism evidence="1 2">
    <name type="scientific">Candidatus Muproteobacteria bacterium RIFCSPLOWO2_01_FULL_60_18</name>
    <dbReference type="NCBI Taxonomy" id="1817768"/>
    <lineage>
        <taxon>Bacteria</taxon>
        <taxon>Pseudomonadati</taxon>
        <taxon>Pseudomonadota</taxon>
        <taxon>Candidatus Muproteobacteria</taxon>
    </lineage>
</organism>
<comment type="caution">
    <text evidence="1">The sequence shown here is derived from an EMBL/GenBank/DDBJ whole genome shotgun (WGS) entry which is preliminary data.</text>
</comment>
<evidence type="ECO:0000313" key="2">
    <source>
        <dbReference type="Proteomes" id="UP000179037"/>
    </source>
</evidence>
<gene>
    <name evidence="1" type="ORF">A3A87_03020</name>
</gene>
<accession>A0A1F6U607</accession>
<dbReference type="SUPFAM" id="SSF75169">
    <property type="entry name" value="DsrEFH-like"/>
    <property type="match status" value="1"/>
</dbReference>
<evidence type="ECO:0000313" key="1">
    <source>
        <dbReference type="EMBL" id="OGI52816.1"/>
    </source>
</evidence>
<dbReference type="InterPro" id="IPR027396">
    <property type="entry name" value="DsrEFH-like"/>
</dbReference>